<sequence>MPNEGLRDSGRMAFGMGFGEIEMDLTETGVTLRNLYGWPGWVIEVDIDWSTWSARTLRDIPPPRTRSNARRPTDDPELVRRISKAAEAAKELPRSSIWVVSLALPTPHKKKTDGVQLRATTIGAMYNYALKLGLSPKRAISEVYDLPLVEAEGERAQPSRKYERWIEQARKTINPETGRPYLQAYNSELHAPRLWPIGRGHPLEPRRARPVFPEPVREGQYAGHVLTLRVSRTAPPDWAAQEARRRGSRMIGPDLVIEGAWSNGEELTPLPVLRGVSPGETPRRVQSLVKELEGRYPGAKVTATISAQAMGQHPGAD</sequence>
<protein>
    <submittedName>
        <fullName evidence="1">Uncharacterized protein</fullName>
    </submittedName>
</protein>
<name>A0ABP7LVT5_9ACTN</name>
<dbReference type="EMBL" id="BAABAJ010000004">
    <property type="protein sequence ID" value="GAA3908617.1"/>
    <property type="molecule type" value="Genomic_DNA"/>
</dbReference>
<evidence type="ECO:0000313" key="2">
    <source>
        <dbReference type="Proteomes" id="UP001501000"/>
    </source>
</evidence>
<reference evidence="2" key="1">
    <citation type="journal article" date="2019" name="Int. J. Syst. Evol. Microbiol.">
        <title>The Global Catalogue of Microorganisms (GCM) 10K type strain sequencing project: providing services to taxonomists for standard genome sequencing and annotation.</title>
        <authorList>
            <consortium name="The Broad Institute Genomics Platform"/>
            <consortium name="The Broad Institute Genome Sequencing Center for Infectious Disease"/>
            <person name="Wu L."/>
            <person name="Ma J."/>
        </authorList>
    </citation>
    <scope>NUCLEOTIDE SEQUENCE [LARGE SCALE GENOMIC DNA]</scope>
    <source>
        <strain evidence="2">JCM 16956</strain>
    </source>
</reference>
<keyword evidence="2" id="KW-1185">Reference proteome</keyword>
<gene>
    <name evidence="1" type="ORF">GCM10022244_18320</name>
</gene>
<evidence type="ECO:0000313" key="1">
    <source>
        <dbReference type="EMBL" id="GAA3908617.1"/>
    </source>
</evidence>
<dbReference type="Proteomes" id="UP001501000">
    <property type="component" value="Unassembled WGS sequence"/>
</dbReference>
<proteinExistence type="predicted"/>
<organism evidence="1 2">
    <name type="scientific">Streptomyces gulbargensis</name>
    <dbReference type="NCBI Taxonomy" id="364901"/>
    <lineage>
        <taxon>Bacteria</taxon>
        <taxon>Bacillati</taxon>
        <taxon>Actinomycetota</taxon>
        <taxon>Actinomycetes</taxon>
        <taxon>Kitasatosporales</taxon>
        <taxon>Streptomycetaceae</taxon>
        <taxon>Streptomyces</taxon>
    </lineage>
</organism>
<accession>A0ABP7LVT5</accession>
<comment type="caution">
    <text evidence="1">The sequence shown here is derived from an EMBL/GenBank/DDBJ whole genome shotgun (WGS) entry which is preliminary data.</text>
</comment>